<feature type="transmembrane region" description="Helical" evidence="1">
    <location>
        <begin position="38"/>
        <end position="60"/>
    </location>
</feature>
<comment type="caution">
    <text evidence="2">The sequence shown here is derived from an EMBL/GenBank/DDBJ whole genome shotgun (WGS) entry which is preliminary data.</text>
</comment>
<organism evidence="2 3">
    <name type="scientific">Paracholeplasma vituli</name>
    <dbReference type="NCBI Taxonomy" id="69473"/>
    <lineage>
        <taxon>Bacteria</taxon>
        <taxon>Bacillati</taxon>
        <taxon>Mycoplasmatota</taxon>
        <taxon>Mollicutes</taxon>
        <taxon>Acholeplasmatales</taxon>
        <taxon>Acholeplasmataceae</taxon>
        <taxon>Paracholeplasma</taxon>
    </lineage>
</organism>
<dbReference type="Proteomes" id="UP001209076">
    <property type="component" value="Unassembled WGS sequence"/>
</dbReference>
<keyword evidence="1" id="KW-0472">Membrane</keyword>
<protein>
    <submittedName>
        <fullName evidence="2">DUF3267 domain-containing protein</fullName>
    </submittedName>
</protein>
<proteinExistence type="predicted"/>
<gene>
    <name evidence="2" type="ORF">N7603_08855</name>
</gene>
<evidence type="ECO:0000256" key="1">
    <source>
        <dbReference type="SAM" id="Phobius"/>
    </source>
</evidence>
<reference evidence="3" key="1">
    <citation type="submission" date="2023-07" db="EMBL/GenBank/DDBJ databases">
        <title>Novel Mycoplasma species identified in domestic and wild animals.</title>
        <authorList>
            <person name="Volokhov D.V."/>
            <person name="Furtak V.A."/>
            <person name="Zagorodnyaya T.A."/>
        </authorList>
    </citation>
    <scope>NUCLEOTIDE SEQUENCE [LARGE SCALE GENOMIC DNA]</scope>
    <source>
        <strain evidence="3">92-19</strain>
    </source>
</reference>
<keyword evidence="1" id="KW-0812">Transmembrane</keyword>
<dbReference type="InterPro" id="IPR021683">
    <property type="entry name" value="DUF3267"/>
</dbReference>
<dbReference type="Pfam" id="PF11667">
    <property type="entry name" value="DUF3267"/>
    <property type="match status" value="1"/>
</dbReference>
<evidence type="ECO:0000313" key="3">
    <source>
        <dbReference type="Proteomes" id="UP001209076"/>
    </source>
</evidence>
<keyword evidence="3" id="KW-1185">Reference proteome</keyword>
<name>A0ABT2PYB7_9MOLU</name>
<dbReference type="EMBL" id="JAOEGN010000031">
    <property type="protein sequence ID" value="MCU0105753.1"/>
    <property type="molecule type" value="Genomic_DNA"/>
</dbReference>
<accession>A0ABT2PYB7</accession>
<keyword evidence="1" id="KW-1133">Transmembrane helix</keyword>
<sequence>MIYSIFFHRFSQAKVKYQFHGWAFSASTPGYTYKKKNYLIIGLAPAVILNTALILLSIFLEGPYDLIAYFVFIIHFSGCIGDFYVTALLLKYPSRTYVEDTGTGMKFYVESKDSQSI</sequence>
<evidence type="ECO:0000313" key="2">
    <source>
        <dbReference type="EMBL" id="MCU0105753.1"/>
    </source>
</evidence>
<feature type="transmembrane region" description="Helical" evidence="1">
    <location>
        <begin position="66"/>
        <end position="90"/>
    </location>
</feature>
<dbReference type="RefSeq" id="WP_262097073.1">
    <property type="nucleotide sequence ID" value="NZ_JAOEGN010000031.1"/>
</dbReference>